<dbReference type="GO" id="GO:0006355">
    <property type="term" value="P:regulation of DNA-templated transcription"/>
    <property type="evidence" value="ECO:0007669"/>
    <property type="project" value="InterPro"/>
</dbReference>
<gene>
    <name evidence="1" type="ORF">QQ91_021150</name>
</gene>
<dbReference type="InterPro" id="IPR013321">
    <property type="entry name" value="Arc_rbn_hlx_hlx"/>
</dbReference>
<reference evidence="1" key="1">
    <citation type="submission" date="2014-11" db="EMBL/GenBank/DDBJ databases">
        <authorList>
            <person name="Malar M.C."/>
            <person name="Sen D."/>
            <person name="Tripathy S."/>
        </authorList>
    </citation>
    <scope>NUCLEOTIDE SEQUENCE</scope>
    <source>
        <strain evidence="1">BDU141951</strain>
    </source>
</reference>
<name>A0A0C1UTI1_9CYAN</name>
<sequence length="117" mass="12594">MEDQQKATKVTLYLTSDLHRQLKIRSAVDGEPMSSLAEKALQFYLSHSDVVEEVGSHGSTYRTYSCPSCSDAVVVRDGELMSVKEVAGSSSDDELTVGVSDVIAGGSRPEEGQLVHC</sequence>
<evidence type="ECO:0000313" key="1">
    <source>
        <dbReference type="EMBL" id="NEV69608.1"/>
    </source>
</evidence>
<reference evidence="1" key="3">
    <citation type="submission" date="2020-02" db="EMBL/GenBank/DDBJ databases">
        <authorList>
            <person name="Sarangi A.N."/>
            <person name="Ghosh S."/>
            <person name="Mukherjee M."/>
            <person name="Tripathy S."/>
        </authorList>
    </citation>
    <scope>NUCLEOTIDE SEQUENCE</scope>
    <source>
        <strain evidence="1">BDU141951</strain>
    </source>
</reference>
<dbReference type="AlphaFoldDB" id="A0A0C1UTI1"/>
<reference evidence="1" key="2">
    <citation type="journal article" date="2015" name="Genome Announc.">
        <title>Draft Genome Sequence of Filamentous Marine Cyanobacterium Lyngbya confervoides Strain BDU141951.</title>
        <authorList>
            <person name="Chandrababunaidu M.M."/>
            <person name="Sen D."/>
            <person name="Tripathy S."/>
        </authorList>
    </citation>
    <scope>NUCLEOTIDE SEQUENCE</scope>
    <source>
        <strain evidence="1">BDU141951</strain>
    </source>
</reference>
<proteinExistence type="predicted"/>
<dbReference type="Gene3D" id="1.10.1220.10">
    <property type="entry name" value="Met repressor-like"/>
    <property type="match status" value="1"/>
</dbReference>
<protein>
    <submittedName>
        <fullName evidence="1">Uncharacterized protein</fullName>
    </submittedName>
</protein>
<accession>A0A0C1UTI1</accession>
<organism evidence="1">
    <name type="scientific">Lyngbya confervoides BDU141951</name>
    <dbReference type="NCBI Taxonomy" id="1574623"/>
    <lineage>
        <taxon>Bacteria</taxon>
        <taxon>Bacillati</taxon>
        <taxon>Cyanobacteriota</taxon>
        <taxon>Cyanophyceae</taxon>
        <taxon>Oscillatoriophycideae</taxon>
        <taxon>Oscillatoriales</taxon>
        <taxon>Microcoleaceae</taxon>
        <taxon>Lyngbya</taxon>
    </lineage>
</organism>
<dbReference type="EMBL" id="JTHE02000003">
    <property type="protein sequence ID" value="NEV69608.1"/>
    <property type="molecule type" value="Genomic_DNA"/>
</dbReference>
<comment type="caution">
    <text evidence="1">The sequence shown here is derived from an EMBL/GenBank/DDBJ whole genome shotgun (WGS) entry which is preliminary data.</text>
</comment>